<proteinExistence type="predicted"/>
<sequence length="42" mass="4922">MELKNLEKPGKGDKEMIARHFSIENQSAEYACDFGDDWKYLI</sequence>
<name>A0A7G9XZP2_9EURY</name>
<protein>
    <submittedName>
        <fullName evidence="1">Uncharacterized protein</fullName>
    </submittedName>
</protein>
<reference evidence="1" key="1">
    <citation type="submission" date="2020-06" db="EMBL/GenBank/DDBJ databases">
        <title>Unique genomic features of the anaerobic methanotrophic archaea.</title>
        <authorList>
            <person name="Chadwick G.L."/>
            <person name="Skennerton C.T."/>
            <person name="Laso-Perez R."/>
            <person name="Leu A.O."/>
            <person name="Speth D.R."/>
            <person name="Yu H."/>
            <person name="Morgan-Lang C."/>
            <person name="Hatzenpichler R."/>
            <person name="Goudeau D."/>
            <person name="Malmstrom R."/>
            <person name="Brazelton W.J."/>
            <person name="Woyke T."/>
            <person name="Hallam S.J."/>
            <person name="Tyson G.W."/>
            <person name="Wegener G."/>
            <person name="Boetius A."/>
            <person name="Orphan V."/>
        </authorList>
    </citation>
    <scope>NUCLEOTIDE SEQUENCE</scope>
</reference>
<dbReference type="AlphaFoldDB" id="A0A7G9XZP2"/>
<evidence type="ECO:0000313" key="2">
    <source>
        <dbReference type="EMBL" id="QNO41653.1"/>
    </source>
</evidence>
<dbReference type="EMBL" id="MT630655">
    <property type="protein sequence ID" value="QNO41653.1"/>
    <property type="molecule type" value="Genomic_DNA"/>
</dbReference>
<organism evidence="1">
    <name type="scientific">Candidatus Methanogaster sp. ANME-2c ERB4</name>
    <dbReference type="NCBI Taxonomy" id="2759911"/>
    <lineage>
        <taxon>Archaea</taxon>
        <taxon>Methanobacteriati</taxon>
        <taxon>Methanobacteriota</taxon>
        <taxon>Stenosarchaea group</taxon>
        <taxon>Methanomicrobia</taxon>
        <taxon>Methanosarcinales</taxon>
        <taxon>ANME-2 cluster</taxon>
        <taxon>Candidatus Methanogasteraceae</taxon>
        <taxon>Candidatus Methanogaster</taxon>
    </lineage>
</organism>
<evidence type="ECO:0000313" key="1">
    <source>
        <dbReference type="EMBL" id="QNO41226.1"/>
    </source>
</evidence>
<gene>
    <name evidence="1" type="ORF">APGBGGHG_00007</name>
    <name evidence="2" type="ORF">DEHNNBFE_00007</name>
    <name evidence="3" type="ORF">MPEGOFLP_00004</name>
</gene>
<accession>A0A7G9XZP2</accession>
<evidence type="ECO:0000313" key="3">
    <source>
        <dbReference type="EMBL" id="QNO48313.1"/>
    </source>
</evidence>
<dbReference type="EMBL" id="MT630608">
    <property type="protein sequence ID" value="QNO41226.1"/>
    <property type="molecule type" value="Genomic_DNA"/>
</dbReference>
<dbReference type="EMBL" id="MT631325">
    <property type="protein sequence ID" value="QNO48313.1"/>
    <property type="molecule type" value="Genomic_DNA"/>
</dbReference>